<evidence type="ECO:0000313" key="2">
    <source>
        <dbReference type="Proteomes" id="UP000247773"/>
    </source>
</evidence>
<gene>
    <name evidence="1" type="ORF">PspYZU05_139</name>
</gene>
<dbReference type="EMBL" id="KY971610">
    <property type="protein sequence ID" value="ASD52091.1"/>
    <property type="molecule type" value="Genomic_DNA"/>
</dbReference>
<protein>
    <submittedName>
        <fullName evidence="1">Uncharacterized protein</fullName>
    </submittedName>
</protein>
<dbReference type="Pfam" id="PF11242">
    <property type="entry name" value="DUF2774"/>
    <property type="match status" value="1"/>
</dbReference>
<accession>A0A2U7NF49</accession>
<name>A0A2U7NF49_9CAUD</name>
<organism evidence="1 2">
    <name type="scientific">Pseudomonas phage PspYZU05</name>
    <dbReference type="NCBI Taxonomy" id="1983556"/>
    <lineage>
        <taxon>Viruses</taxon>
        <taxon>Duplodnaviria</taxon>
        <taxon>Heunggongvirae</taxon>
        <taxon>Uroviricota</taxon>
        <taxon>Caudoviricetes</taxon>
        <taxon>Pantevenvirales</taxon>
        <taxon>Straboviridae</taxon>
        <taxon>Jiangsuvirus</taxon>
        <taxon>Jiangsuvirus pspyzu05</taxon>
    </lineage>
</organism>
<reference evidence="1 2" key="1">
    <citation type="submission" date="2017-04" db="EMBL/GenBank/DDBJ databases">
        <title>Isolation of lytic bacteriophages infecting Pseudomonas strains for biocontrol of fish and shrimp spoilage during chilled storage.</title>
        <authorList>
            <person name="Yang Z."/>
            <person name="Tao X."/>
            <person name="Gao L."/>
            <person name="Rao S."/>
        </authorList>
    </citation>
    <scope>NUCLEOTIDE SEQUENCE [LARGE SCALE GENOMIC DNA]</scope>
</reference>
<proteinExistence type="predicted"/>
<keyword evidence="2" id="KW-1185">Reference proteome</keyword>
<evidence type="ECO:0000313" key="1">
    <source>
        <dbReference type="EMBL" id="ASD52091.1"/>
    </source>
</evidence>
<dbReference type="InterPro" id="IPR021404">
    <property type="entry name" value="Phage_T4_Gp24.3"/>
</dbReference>
<dbReference type="Proteomes" id="UP000247773">
    <property type="component" value="Genome"/>
</dbReference>
<sequence>MIELNNETKIKIHFLHDNGMTFKDVAKEIGGISAFEACQVWTQVEQRKNATPKEKVVYRKKINLQGVKKRHRKFAELAKTLLD</sequence>